<reference evidence="4 5" key="1">
    <citation type="journal article" date="2014" name="Genome Announc.">
        <title>Draft Genome Sequence of Paenibacillus pini JCM 16418T, Isolated from the Rhizosphere of Pine Tree.</title>
        <authorList>
            <person name="Yuki M."/>
            <person name="Oshima K."/>
            <person name="Suda W."/>
            <person name="Oshida Y."/>
            <person name="Kitamura K."/>
            <person name="Iida Y."/>
            <person name="Hattori M."/>
            <person name="Ohkuma M."/>
        </authorList>
    </citation>
    <scope>NUCLEOTIDE SEQUENCE [LARGE SCALE GENOMIC DNA]</scope>
    <source>
        <strain evidence="4 5">JCM 16418</strain>
    </source>
</reference>
<dbReference type="STRING" id="1236976.JCM16418_3253"/>
<gene>
    <name evidence="4" type="ORF">JCM16418_3253</name>
</gene>
<organism evidence="4 5">
    <name type="scientific">Paenibacillus pini JCM 16418</name>
    <dbReference type="NCBI Taxonomy" id="1236976"/>
    <lineage>
        <taxon>Bacteria</taxon>
        <taxon>Bacillati</taxon>
        <taxon>Bacillota</taxon>
        <taxon>Bacilli</taxon>
        <taxon>Bacillales</taxon>
        <taxon>Paenibacillaceae</taxon>
        <taxon>Paenibacillus</taxon>
    </lineage>
</organism>
<evidence type="ECO:0000313" key="4">
    <source>
        <dbReference type="EMBL" id="GAF09133.1"/>
    </source>
</evidence>
<proteinExistence type="predicted"/>
<protein>
    <submittedName>
        <fullName evidence="4">OrfW protein</fullName>
    </submittedName>
</protein>
<evidence type="ECO:0000313" key="5">
    <source>
        <dbReference type="Proteomes" id="UP000019364"/>
    </source>
</evidence>
<evidence type="ECO:0000256" key="1">
    <source>
        <dbReference type="SAM" id="MobiDB-lite"/>
    </source>
</evidence>
<dbReference type="RefSeq" id="WP_036650216.1">
    <property type="nucleotide sequence ID" value="NZ_BAVZ01000009.1"/>
</dbReference>
<dbReference type="Proteomes" id="UP000019364">
    <property type="component" value="Unassembled WGS sequence"/>
</dbReference>
<dbReference type="EMBL" id="BAVZ01000009">
    <property type="protein sequence ID" value="GAF09133.1"/>
    <property type="molecule type" value="Genomic_DNA"/>
</dbReference>
<feature type="domain" description="GerMN" evidence="3">
    <location>
        <begin position="87"/>
        <end position="194"/>
    </location>
</feature>
<name>W7YNF3_9BACL</name>
<evidence type="ECO:0000256" key="2">
    <source>
        <dbReference type="SAM" id="SignalP"/>
    </source>
</evidence>
<keyword evidence="5" id="KW-1185">Reference proteome</keyword>
<feature type="signal peptide" evidence="2">
    <location>
        <begin position="1"/>
        <end position="19"/>
    </location>
</feature>
<evidence type="ECO:0000259" key="3">
    <source>
        <dbReference type="Pfam" id="PF10646"/>
    </source>
</evidence>
<dbReference type="AlphaFoldDB" id="W7YNF3"/>
<sequence>MNKKIWCAALLSMVVVVGTGCGQKPDTSAEPAPTEQGSTSNTPDDSTNTANAAGSEQPSNTVNTTNNGTTTTTVETSTTEKKQKIDVYYTDPQELELKKSQQEIKFSDDIHKYKEAYKALQNSLDKELIPLWSKIELKSLDIKNGALTMDIHMPDEARLGSGGEQYALDALSNTMFQFDEVKSLELLVDGKKVESLMGHVDLEHPMVRR</sequence>
<dbReference type="eggNOG" id="COG5401">
    <property type="taxonomic scope" value="Bacteria"/>
</dbReference>
<keyword evidence="2" id="KW-0732">Signal</keyword>
<feature type="region of interest" description="Disordered" evidence="1">
    <location>
        <begin position="22"/>
        <end position="80"/>
    </location>
</feature>
<dbReference type="InterPro" id="IPR019606">
    <property type="entry name" value="GerMN"/>
</dbReference>
<dbReference type="Pfam" id="PF10646">
    <property type="entry name" value="Germane"/>
    <property type="match status" value="1"/>
</dbReference>
<feature type="compositionally biased region" description="Low complexity" evidence="1">
    <location>
        <begin position="38"/>
        <end position="77"/>
    </location>
</feature>
<dbReference type="PROSITE" id="PS51257">
    <property type="entry name" value="PROKAR_LIPOPROTEIN"/>
    <property type="match status" value="1"/>
</dbReference>
<comment type="caution">
    <text evidence="4">The sequence shown here is derived from an EMBL/GenBank/DDBJ whole genome shotgun (WGS) entry which is preliminary data.</text>
</comment>
<accession>W7YNF3</accession>
<dbReference type="OrthoDB" id="1954033at2"/>
<feature type="chain" id="PRO_5039176154" evidence="2">
    <location>
        <begin position="20"/>
        <end position="209"/>
    </location>
</feature>